<sequence>MLLATRNLVLTASVAVGRPRENHVVSPNLPELETLPYALPATSPPFDSTHVQPGVDGYAHTSRAPKLLPEPTTSPDRLRTDTGTLTWGLGGLRPSRSMSSTRQVSGEPGTATQVWISSATDAQAAGIACSGEGRSLSRLLASRLRSRVKSRVSGVRRFCTNRVRGLLPSRSEARDAPATIMPGRGPPLIPSGSSCTARSEAQIFSWVVIDWSKVQACRSSSDQVLFPSACVDEPPGLVVVLLYQSVPSRGVAKALLKSEKPPSSFILLRTSKTVCLGIIPLPMHVSNPGLNQYRTVACQVMRRLNANIRPVSHAQLLRPSSWRCLAWSGSTG</sequence>
<evidence type="ECO:0000313" key="2">
    <source>
        <dbReference type="EMBL" id="KAK2029605.1"/>
    </source>
</evidence>
<protein>
    <submittedName>
        <fullName evidence="2">Uncharacterized protein</fullName>
    </submittedName>
</protein>
<evidence type="ECO:0000256" key="1">
    <source>
        <dbReference type="SAM" id="MobiDB-lite"/>
    </source>
</evidence>
<dbReference type="EMBL" id="MU842861">
    <property type="protein sequence ID" value="KAK2029605.1"/>
    <property type="molecule type" value="Genomic_DNA"/>
</dbReference>
<feature type="compositionally biased region" description="Polar residues" evidence="1">
    <location>
        <begin position="96"/>
        <end position="107"/>
    </location>
</feature>
<proteinExistence type="predicted"/>
<keyword evidence="3" id="KW-1185">Reference proteome</keyword>
<feature type="region of interest" description="Disordered" evidence="1">
    <location>
        <begin position="60"/>
        <end position="107"/>
    </location>
</feature>
<dbReference type="AlphaFoldDB" id="A0AAD9HIL8"/>
<comment type="caution">
    <text evidence="2">The sequence shown here is derived from an EMBL/GenBank/DDBJ whole genome shotgun (WGS) entry which is preliminary data.</text>
</comment>
<gene>
    <name evidence="2" type="ORF">LX32DRAFT_350447</name>
</gene>
<name>A0AAD9HIL8_9PEZI</name>
<reference evidence="2" key="1">
    <citation type="submission" date="2021-06" db="EMBL/GenBank/DDBJ databases">
        <title>Comparative genomics, transcriptomics and evolutionary studies reveal genomic signatures of adaptation to plant cell wall in hemibiotrophic fungi.</title>
        <authorList>
            <consortium name="DOE Joint Genome Institute"/>
            <person name="Baroncelli R."/>
            <person name="Diaz J.F."/>
            <person name="Benocci T."/>
            <person name="Peng M."/>
            <person name="Battaglia E."/>
            <person name="Haridas S."/>
            <person name="Andreopoulos W."/>
            <person name="Labutti K."/>
            <person name="Pangilinan J."/>
            <person name="Floch G.L."/>
            <person name="Makela M.R."/>
            <person name="Henrissat B."/>
            <person name="Grigoriev I.V."/>
            <person name="Crouch J.A."/>
            <person name="De Vries R.P."/>
            <person name="Sukno S.A."/>
            <person name="Thon M.R."/>
        </authorList>
    </citation>
    <scope>NUCLEOTIDE SEQUENCE</scope>
    <source>
        <strain evidence="2">MAFF235873</strain>
    </source>
</reference>
<organism evidence="2 3">
    <name type="scientific">Colletotrichum zoysiae</name>
    <dbReference type="NCBI Taxonomy" id="1216348"/>
    <lineage>
        <taxon>Eukaryota</taxon>
        <taxon>Fungi</taxon>
        <taxon>Dikarya</taxon>
        <taxon>Ascomycota</taxon>
        <taxon>Pezizomycotina</taxon>
        <taxon>Sordariomycetes</taxon>
        <taxon>Hypocreomycetidae</taxon>
        <taxon>Glomerellales</taxon>
        <taxon>Glomerellaceae</taxon>
        <taxon>Colletotrichum</taxon>
        <taxon>Colletotrichum graminicola species complex</taxon>
    </lineage>
</organism>
<accession>A0AAD9HIL8</accession>
<evidence type="ECO:0000313" key="3">
    <source>
        <dbReference type="Proteomes" id="UP001232148"/>
    </source>
</evidence>
<dbReference type="Proteomes" id="UP001232148">
    <property type="component" value="Unassembled WGS sequence"/>
</dbReference>